<comment type="caution">
    <text evidence="2">The sequence shown here is derived from an EMBL/GenBank/DDBJ whole genome shotgun (WGS) entry which is preliminary data.</text>
</comment>
<keyword evidence="1" id="KW-0472">Membrane</keyword>
<dbReference type="Proteomes" id="UP000253562">
    <property type="component" value="Unassembled WGS sequence"/>
</dbReference>
<name>A0A368KTG6_9BACT</name>
<sequence>MSLQWKPQTNLRWLAFVVLVIALGLGWYRDHQQAEDELARLPGEIAVLREQNEELVARMTGTGRSLSREHLRWYSTVNVSLSLLNEVVDDFPISVDAYLQQLKEGLHEVQTRQARVRGTPFSSFALRISGVSDEEMPEAMVPLLDTMRLGDPRIAEQTAYSIHLLLLKEPKRMEPHAKRIVPALVACLNLPEDKVRLEAILCLKLLGAKASDALQPLREIMGRNDDRMAIFATEAVAKIDPATPVGVRMMELIERRCLGWQDAVEHLDVFVPKEEAQRFLQTELTKSDKDFERSCIARILNDISLKDKAPTRERP</sequence>
<dbReference type="RefSeq" id="WP_114368292.1">
    <property type="nucleotide sequence ID" value="NZ_QPEX01000011.1"/>
</dbReference>
<keyword evidence="1" id="KW-1133">Transmembrane helix</keyword>
<dbReference type="InterPro" id="IPR011989">
    <property type="entry name" value="ARM-like"/>
</dbReference>
<proteinExistence type="predicted"/>
<evidence type="ECO:0000313" key="3">
    <source>
        <dbReference type="Proteomes" id="UP000253562"/>
    </source>
</evidence>
<dbReference type="OrthoDB" id="9917699at2"/>
<dbReference type="Gene3D" id="1.25.10.10">
    <property type="entry name" value="Leucine-rich Repeat Variant"/>
    <property type="match status" value="1"/>
</dbReference>
<protein>
    <recommendedName>
        <fullName evidence="4">HEAT repeat domain-containing protein</fullName>
    </recommendedName>
</protein>
<dbReference type="AlphaFoldDB" id="A0A368KTG6"/>
<dbReference type="SUPFAM" id="SSF48371">
    <property type="entry name" value="ARM repeat"/>
    <property type="match status" value="1"/>
</dbReference>
<organism evidence="2 3">
    <name type="scientific">Bremerella cremea</name>
    <dbReference type="NCBI Taxonomy" id="1031537"/>
    <lineage>
        <taxon>Bacteria</taxon>
        <taxon>Pseudomonadati</taxon>
        <taxon>Planctomycetota</taxon>
        <taxon>Planctomycetia</taxon>
        <taxon>Pirellulales</taxon>
        <taxon>Pirellulaceae</taxon>
        <taxon>Bremerella</taxon>
    </lineage>
</organism>
<feature type="transmembrane region" description="Helical" evidence="1">
    <location>
        <begin position="12"/>
        <end position="28"/>
    </location>
</feature>
<evidence type="ECO:0000313" key="2">
    <source>
        <dbReference type="EMBL" id="RCS52868.1"/>
    </source>
</evidence>
<keyword evidence="1" id="KW-0812">Transmembrane</keyword>
<dbReference type="InterPro" id="IPR016024">
    <property type="entry name" value="ARM-type_fold"/>
</dbReference>
<evidence type="ECO:0008006" key="4">
    <source>
        <dbReference type="Google" id="ProtNLM"/>
    </source>
</evidence>
<evidence type="ECO:0000256" key="1">
    <source>
        <dbReference type="SAM" id="Phobius"/>
    </source>
</evidence>
<reference evidence="2 3" key="1">
    <citation type="submission" date="2018-07" db="EMBL/GenBank/DDBJ databases">
        <title>Comparative genomes isolates from brazilian mangrove.</title>
        <authorList>
            <person name="De Araujo J.E."/>
            <person name="Taketani R.G."/>
            <person name="Silva M.C.P."/>
            <person name="Lourenco M.V."/>
            <person name="Oliveira V.M."/>
            <person name="Andreote F.D."/>
        </authorList>
    </citation>
    <scope>NUCLEOTIDE SEQUENCE [LARGE SCALE GENOMIC DNA]</scope>
    <source>
        <strain evidence="2 3">HEX PRIS-MGV</strain>
    </source>
</reference>
<accession>A0A368KTG6</accession>
<gene>
    <name evidence="2" type="ORF">DTL42_08545</name>
</gene>
<dbReference type="EMBL" id="QPEX01000011">
    <property type="protein sequence ID" value="RCS52868.1"/>
    <property type="molecule type" value="Genomic_DNA"/>
</dbReference>